<organism evidence="1 2">
    <name type="scientific">Capsicum annuum</name>
    <name type="common">Capsicum pepper</name>
    <dbReference type="NCBI Taxonomy" id="4072"/>
    <lineage>
        <taxon>Eukaryota</taxon>
        <taxon>Viridiplantae</taxon>
        <taxon>Streptophyta</taxon>
        <taxon>Embryophyta</taxon>
        <taxon>Tracheophyta</taxon>
        <taxon>Spermatophyta</taxon>
        <taxon>Magnoliopsida</taxon>
        <taxon>eudicotyledons</taxon>
        <taxon>Gunneridae</taxon>
        <taxon>Pentapetalae</taxon>
        <taxon>asterids</taxon>
        <taxon>lamiids</taxon>
        <taxon>Solanales</taxon>
        <taxon>Solanaceae</taxon>
        <taxon>Solanoideae</taxon>
        <taxon>Capsiceae</taxon>
        <taxon>Capsicum</taxon>
    </lineage>
</organism>
<sequence>MWNYHIATLSVSWKFGAMHHYCGAILEIDNCNLSYLRDVLKAQVIHCLTKKALTLHPGPKKKVTPRLMDDFCENKKGEKRIKEQRFQVSTFLGIPVHPHYGLLIHAPVPVGPGLEGGVRVGKSPILVGEWTVKMNNKSQMQDAETNVRETSIASTSRAIAPQPMAPAEKAKKFTSIDFKRWQQKMFFYLTTLCLQKLTSEDAPETKLVKLVCIYCDSQAAIGRAESMMYNGKSHHIRQRCNTIRELLSSGIITIDYVKSKDKLLDPLKKGLSREEVERISKGIGLRPRIGHHGGNST</sequence>
<reference evidence="1 2" key="2">
    <citation type="journal article" date="2017" name="Genome Biol.">
        <title>New reference genome sequences of hot pepper reveal the massive evolution of plant disease-resistance genes by retroduplication.</title>
        <authorList>
            <person name="Kim S."/>
            <person name="Park J."/>
            <person name="Yeom S.I."/>
            <person name="Kim Y.M."/>
            <person name="Seo E."/>
            <person name="Kim K.T."/>
            <person name="Kim M.S."/>
            <person name="Lee J.M."/>
            <person name="Cheong K."/>
            <person name="Shin H.S."/>
            <person name="Kim S.B."/>
            <person name="Han K."/>
            <person name="Lee J."/>
            <person name="Park M."/>
            <person name="Lee H.A."/>
            <person name="Lee H.Y."/>
            <person name="Lee Y."/>
            <person name="Oh S."/>
            <person name="Lee J.H."/>
            <person name="Choi E."/>
            <person name="Choi E."/>
            <person name="Lee S.E."/>
            <person name="Jeon J."/>
            <person name="Kim H."/>
            <person name="Choi G."/>
            <person name="Song H."/>
            <person name="Lee J."/>
            <person name="Lee S.C."/>
            <person name="Kwon J.K."/>
            <person name="Lee H.Y."/>
            <person name="Koo N."/>
            <person name="Hong Y."/>
            <person name="Kim R.W."/>
            <person name="Kang W.H."/>
            <person name="Huh J.H."/>
            <person name="Kang B.C."/>
            <person name="Yang T.J."/>
            <person name="Lee Y.H."/>
            <person name="Bennetzen J.L."/>
            <person name="Choi D."/>
        </authorList>
    </citation>
    <scope>NUCLEOTIDE SEQUENCE [LARGE SCALE GENOMIC DNA]</scope>
    <source>
        <strain evidence="2">cv. CM334</strain>
    </source>
</reference>
<proteinExistence type="predicted"/>
<protein>
    <submittedName>
        <fullName evidence="1">Uncharacterized protein</fullName>
    </submittedName>
</protein>
<dbReference type="AlphaFoldDB" id="A0A2G2ZPL2"/>
<comment type="caution">
    <text evidence="1">The sequence shown here is derived from an EMBL/GenBank/DDBJ whole genome shotgun (WGS) entry which is preliminary data.</text>
</comment>
<dbReference type="Proteomes" id="UP000222542">
    <property type="component" value="Unassembled WGS sequence"/>
</dbReference>
<keyword evidence="2" id="KW-1185">Reference proteome</keyword>
<dbReference type="Gramene" id="PHT83930">
    <property type="protein sequence ID" value="PHT83930"/>
    <property type="gene ID" value="T459_12373"/>
</dbReference>
<dbReference type="EMBL" id="AYRZ02000004">
    <property type="protein sequence ID" value="PHT83930.1"/>
    <property type="molecule type" value="Genomic_DNA"/>
</dbReference>
<evidence type="ECO:0000313" key="1">
    <source>
        <dbReference type="EMBL" id="PHT83930.1"/>
    </source>
</evidence>
<reference evidence="1 2" key="1">
    <citation type="journal article" date="2014" name="Nat. Genet.">
        <title>Genome sequence of the hot pepper provides insights into the evolution of pungency in Capsicum species.</title>
        <authorList>
            <person name="Kim S."/>
            <person name="Park M."/>
            <person name="Yeom S.I."/>
            <person name="Kim Y.M."/>
            <person name="Lee J.M."/>
            <person name="Lee H.A."/>
            <person name="Seo E."/>
            <person name="Choi J."/>
            <person name="Cheong K."/>
            <person name="Kim K.T."/>
            <person name="Jung K."/>
            <person name="Lee G.W."/>
            <person name="Oh S.K."/>
            <person name="Bae C."/>
            <person name="Kim S.B."/>
            <person name="Lee H.Y."/>
            <person name="Kim S.Y."/>
            <person name="Kim M.S."/>
            <person name="Kang B.C."/>
            <person name="Jo Y.D."/>
            <person name="Yang H.B."/>
            <person name="Jeong H.J."/>
            <person name="Kang W.H."/>
            <person name="Kwon J.K."/>
            <person name="Shin C."/>
            <person name="Lim J.Y."/>
            <person name="Park J.H."/>
            <person name="Huh J.H."/>
            <person name="Kim J.S."/>
            <person name="Kim B.D."/>
            <person name="Cohen O."/>
            <person name="Paran I."/>
            <person name="Suh M.C."/>
            <person name="Lee S.B."/>
            <person name="Kim Y.K."/>
            <person name="Shin Y."/>
            <person name="Noh S.J."/>
            <person name="Park J."/>
            <person name="Seo Y.S."/>
            <person name="Kwon S.Y."/>
            <person name="Kim H.A."/>
            <person name="Park J.M."/>
            <person name="Kim H.J."/>
            <person name="Choi S.B."/>
            <person name="Bosland P.W."/>
            <person name="Reeves G."/>
            <person name="Jo S.H."/>
            <person name="Lee B.W."/>
            <person name="Cho H.T."/>
            <person name="Choi H.S."/>
            <person name="Lee M.S."/>
            <person name="Yu Y."/>
            <person name="Do Choi Y."/>
            <person name="Park B.S."/>
            <person name="van Deynze A."/>
            <person name="Ashrafi H."/>
            <person name="Hill T."/>
            <person name="Kim W.T."/>
            <person name="Pai H.S."/>
            <person name="Ahn H.K."/>
            <person name="Yeam I."/>
            <person name="Giovannoni J.J."/>
            <person name="Rose J.K."/>
            <person name="Sorensen I."/>
            <person name="Lee S.J."/>
            <person name="Kim R.W."/>
            <person name="Choi I.Y."/>
            <person name="Choi B.S."/>
            <person name="Lim J.S."/>
            <person name="Lee Y.H."/>
            <person name="Choi D."/>
        </authorList>
    </citation>
    <scope>NUCLEOTIDE SEQUENCE [LARGE SCALE GENOMIC DNA]</scope>
    <source>
        <strain evidence="2">cv. CM334</strain>
    </source>
</reference>
<accession>A0A2G2ZPL2</accession>
<evidence type="ECO:0000313" key="2">
    <source>
        <dbReference type="Proteomes" id="UP000222542"/>
    </source>
</evidence>
<gene>
    <name evidence="1" type="ORF">T459_12373</name>
</gene>
<name>A0A2G2ZPL2_CAPAN</name>